<evidence type="ECO:0000256" key="1">
    <source>
        <dbReference type="SAM" id="MobiDB-lite"/>
    </source>
</evidence>
<keyword evidence="3" id="KW-1185">Reference proteome</keyword>
<comment type="caution">
    <text evidence="2">The sequence shown here is derived from an EMBL/GenBank/DDBJ whole genome shotgun (WGS) entry which is preliminary data.</text>
</comment>
<accession>A0AAV8YUB3</accession>
<gene>
    <name evidence="2" type="ORF">NQ314_006943</name>
</gene>
<evidence type="ECO:0000313" key="3">
    <source>
        <dbReference type="Proteomes" id="UP001162156"/>
    </source>
</evidence>
<reference evidence="2" key="1">
    <citation type="journal article" date="2023" name="Insect Mol. Biol.">
        <title>Genome sequencing provides insights into the evolution of gene families encoding plant cell wall-degrading enzymes in longhorned beetles.</title>
        <authorList>
            <person name="Shin N.R."/>
            <person name="Okamura Y."/>
            <person name="Kirsch R."/>
            <person name="Pauchet Y."/>
        </authorList>
    </citation>
    <scope>NUCLEOTIDE SEQUENCE</scope>
    <source>
        <strain evidence="2">RBIC_L_NR</strain>
    </source>
</reference>
<dbReference type="EMBL" id="JANEYF010001891">
    <property type="protein sequence ID" value="KAJ8955063.1"/>
    <property type="molecule type" value="Genomic_DNA"/>
</dbReference>
<proteinExistence type="predicted"/>
<sequence>MERDVSLDEEHLDFEPEFGEELSHDVEEQSQLHSDESTVKLLYSDDREVDRFSNATVGDSISTMSISHRR</sequence>
<protein>
    <submittedName>
        <fullName evidence="2">Uncharacterized protein</fullName>
    </submittedName>
</protein>
<name>A0AAV8YUB3_9CUCU</name>
<organism evidence="2 3">
    <name type="scientific">Rhamnusium bicolor</name>
    <dbReference type="NCBI Taxonomy" id="1586634"/>
    <lineage>
        <taxon>Eukaryota</taxon>
        <taxon>Metazoa</taxon>
        <taxon>Ecdysozoa</taxon>
        <taxon>Arthropoda</taxon>
        <taxon>Hexapoda</taxon>
        <taxon>Insecta</taxon>
        <taxon>Pterygota</taxon>
        <taxon>Neoptera</taxon>
        <taxon>Endopterygota</taxon>
        <taxon>Coleoptera</taxon>
        <taxon>Polyphaga</taxon>
        <taxon>Cucujiformia</taxon>
        <taxon>Chrysomeloidea</taxon>
        <taxon>Cerambycidae</taxon>
        <taxon>Lepturinae</taxon>
        <taxon>Rhagiini</taxon>
        <taxon>Rhamnusium</taxon>
    </lineage>
</organism>
<feature type="region of interest" description="Disordered" evidence="1">
    <location>
        <begin position="18"/>
        <end position="37"/>
    </location>
</feature>
<dbReference type="Proteomes" id="UP001162156">
    <property type="component" value="Unassembled WGS sequence"/>
</dbReference>
<dbReference type="AlphaFoldDB" id="A0AAV8YUB3"/>
<evidence type="ECO:0000313" key="2">
    <source>
        <dbReference type="EMBL" id="KAJ8955063.1"/>
    </source>
</evidence>